<accession>M0N2Y5</accession>
<comment type="caution">
    <text evidence="2">The sequence shown here is derived from an EMBL/GenBank/DDBJ whole genome shotgun (WGS) entry which is preliminary data.</text>
</comment>
<feature type="region of interest" description="Disordered" evidence="1">
    <location>
        <begin position="515"/>
        <end position="543"/>
    </location>
</feature>
<dbReference type="PATRIC" id="fig|1227456.3.peg.2380"/>
<name>M0N2Y5_9EURY</name>
<evidence type="ECO:0000313" key="2">
    <source>
        <dbReference type="EMBL" id="EMA52236.1"/>
    </source>
</evidence>
<gene>
    <name evidence="2" type="ORF">C450_11711</name>
</gene>
<proteinExistence type="predicted"/>
<evidence type="ECO:0000256" key="1">
    <source>
        <dbReference type="SAM" id="MobiDB-lite"/>
    </source>
</evidence>
<dbReference type="AlphaFoldDB" id="M0N2Y5"/>
<dbReference type="Proteomes" id="UP000011625">
    <property type="component" value="Unassembled WGS sequence"/>
</dbReference>
<reference evidence="2 3" key="1">
    <citation type="journal article" date="2014" name="PLoS Genet.">
        <title>Phylogenetically driven sequencing of extremely halophilic archaea reveals strategies for static and dynamic osmo-response.</title>
        <authorList>
            <person name="Becker E.A."/>
            <person name="Seitzer P.M."/>
            <person name="Tritt A."/>
            <person name="Larsen D."/>
            <person name="Krusor M."/>
            <person name="Yao A.I."/>
            <person name="Wu D."/>
            <person name="Madern D."/>
            <person name="Eisen J.A."/>
            <person name="Darling A.E."/>
            <person name="Facciotti M.T."/>
        </authorList>
    </citation>
    <scope>NUCLEOTIDE SEQUENCE [LARGE SCALE GENOMIC DNA]</scope>
    <source>
        <strain evidence="2 3">DSM 8989</strain>
    </source>
</reference>
<evidence type="ECO:0000313" key="3">
    <source>
        <dbReference type="Proteomes" id="UP000011625"/>
    </source>
</evidence>
<evidence type="ECO:0008006" key="4">
    <source>
        <dbReference type="Google" id="ProtNLM"/>
    </source>
</evidence>
<sequence>MQRNEGTGTSNNARDAGSFSVDRRSYLKLAGSAAGAAGLLSGTAAAAVERRGIRFNKTVNMVRDAGCDPNGNEPCDAEIRNAADDYTLLKFPPGEYKLTEKNYIGDKTNVGFVGEGDVRFTVPSNLNEKVLVVDDGTGLLFENIDLDLRASGATPGLHFGASDNLEIHDIEYIGQGIHPNSDPRGEGDGNPQVTNAFSPIVRSEDGNGTITNVVAKNDGRMGAYNSGDGRVGVWIGISHKGTIRLRNCQFEGFPNNGLYCSRTGGVVQVEGGVFRNNDITQVRLSSDGSYVEDAIISADLDNSDSPNPEDTLNTRGVRFEAGRFGFGGAQVRDCDISIVSTTNSNGAVVVGSDGADHTVKNSRISVEEDGIRGFYAAAPTGYGSRDPPPEPHTATVVDTSITGGSNGVEAIRIDQRDDSVVADCCINQTGTDRDGVKMYNSPSNVVKNSTIDVPGQQVLSPGCRVTTRNLSASGSCPVPNKAAGDSLPRELSIVSNSGRFRYQLTVSGDLGKSTARGATIDPNDTISGSTATGQGGDGGVDSYGFSGEITQMDVDGDVTVYLDDEVIPQDKYLGNVLSFYGTGSSAEYTFSVSGELSGYEGLNGPDTISGSSATGSVSSGRDRYAFAGEVTDISADGDVDIYLNGNEVTSAELLPNVLEFDGQGQYTSYEFSVSGNLTGYRGINGPDRINGLSASGGVGSGRDIYAFSGEITNIELSGAINVYLNDELIRTGSDHTLKIDGKGSYTTYEFSVSGELDGYKAINGADDIDGSSATGNVGTGRDIYTMGGNIERASLNNRAQIDIDRSAGTISVRGTGDYVSYRLVVSGDIYPERGIGYGDEISGNRASGVVTTGVDTYRYTGDIVEATMDEDVSLTVSR</sequence>
<protein>
    <recommendedName>
        <fullName evidence="4">Right handed beta helix domain-containing protein</fullName>
    </recommendedName>
</protein>
<dbReference type="EMBL" id="AOME01000056">
    <property type="protein sequence ID" value="EMA52236.1"/>
    <property type="molecule type" value="Genomic_DNA"/>
</dbReference>
<dbReference type="SUPFAM" id="SSF51126">
    <property type="entry name" value="Pectin lyase-like"/>
    <property type="match status" value="1"/>
</dbReference>
<dbReference type="RefSeq" id="WP_005043545.1">
    <property type="nucleotide sequence ID" value="NZ_AOME01000056.1"/>
</dbReference>
<keyword evidence="3" id="KW-1185">Reference proteome</keyword>
<dbReference type="InterPro" id="IPR011050">
    <property type="entry name" value="Pectin_lyase_fold/virulence"/>
</dbReference>
<organism evidence="2 3">
    <name type="scientific">Halococcus salifodinae DSM 8989</name>
    <dbReference type="NCBI Taxonomy" id="1227456"/>
    <lineage>
        <taxon>Archaea</taxon>
        <taxon>Methanobacteriati</taxon>
        <taxon>Methanobacteriota</taxon>
        <taxon>Stenosarchaea group</taxon>
        <taxon>Halobacteria</taxon>
        <taxon>Halobacteriales</taxon>
        <taxon>Halococcaceae</taxon>
        <taxon>Halococcus</taxon>
    </lineage>
</organism>